<accession>A0A9J8BP60</accession>
<keyword evidence="14 17" id="KW-0472">Membrane</keyword>
<dbReference type="InterPro" id="IPR019174">
    <property type="entry name" value="NADH_DH_b-subcmplx_su6"/>
</dbReference>
<evidence type="ECO:0000256" key="13">
    <source>
        <dbReference type="ARBA" id="ARBA00023128"/>
    </source>
</evidence>
<evidence type="ECO:0000256" key="5">
    <source>
        <dbReference type="ARBA" id="ARBA00018675"/>
    </source>
</evidence>
<evidence type="ECO:0000256" key="6">
    <source>
        <dbReference type="ARBA" id="ARBA00022448"/>
    </source>
</evidence>
<evidence type="ECO:0000256" key="12">
    <source>
        <dbReference type="ARBA" id="ARBA00022990"/>
    </source>
</evidence>
<dbReference type="GO" id="GO:0006120">
    <property type="term" value="P:mitochondrial electron transport, NADH to ubiquinone"/>
    <property type="evidence" value="ECO:0007669"/>
    <property type="project" value="InterPro"/>
</dbReference>
<keyword evidence="7" id="KW-0679">Respiratory chain</keyword>
<evidence type="ECO:0000256" key="9">
    <source>
        <dbReference type="ARBA" id="ARBA00022792"/>
    </source>
</evidence>
<evidence type="ECO:0000256" key="10">
    <source>
        <dbReference type="ARBA" id="ARBA00022982"/>
    </source>
</evidence>
<protein>
    <recommendedName>
        <fullName evidence="5">NADH dehydrogenase [ubiquinone] 1 beta subcomplex subunit 6</fullName>
    </recommendedName>
    <alternativeName>
        <fullName evidence="16">Complex I-B17</fullName>
    </alternativeName>
    <alternativeName>
        <fullName evidence="15">NADH-ubiquinone oxidoreductase B17 subunit</fullName>
    </alternativeName>
</protein>
<evidence type="ECO:0000256" key="16">
    <source>
        <dbReference type="ARBA" id="ARBA00030214"/>
    </source>
</evidence>
<keyword evidence="12" id="KW-0007">Acetylation</keyword>
<comment type="subcellular location">
    <subcellularLocation>
        <location evidence="2">Mitochondrion inner membrane</location>
        <topology evidence="2">Single-pass membrane protein</topology>
        <orientation evidence="2">Matrix side</orientation>
    </subcellularLocation>
</comment>
<evidence type="ECO:0000256" key="17">
    <source>
        <dbReference type="SAM" id="Phobius"/>
    </source>
</evidence>
<evidence type="ECO:0000256" key="8">
    <source>
        <dbReference type="ARBA" id="ARBA00022692"/>
    </source>
</evidence>
<keyword evidence="19" id="KW-1185">Reference proteome</keyword>
<evidence type="ECO:0000256" key="3">
    <source>
        <dbReference type="ARBA" id="ARBA00007771"/>
    </source>
</evidence>
<keyword evidence="11 17" id="KW-1133">Transmembrane helix</keyword>
<organism evidence="18 19">
    <name type="scientific">Cyprinus carpio carpio</name>
    <dbReference type="NCBI Taxonomy" id="630221"/>
    <lineage>
        <taxon>Eukaryota</taxon>
        <taxon>Metazoa</taxon>
        <taxon>Chordata</taxon>
        <taxon>Craniata</taxon>
        <taxon>Vertebrata</taxon>
        <taxon>Euteleostomi</taxon>
        <taxon>Actinopterygii</taxon>
        <taxon>Neopterygii</taxon>
        <taxon>Teleostei</taxon>
        <taxon>Ostariophysi</taxon>
        <taxon>Cypriniformes</taxon>
        <taxon>Cyprinidae</taxon>
        <taxon>Cyprininae</taxon>
        <taxon>Cyprinus</taxon>
    </lineage>
</organism>
<comment type="subunit">
    <text evidence="4">Complex I is composed of 45 different subunits.</text>
</comment>
<keyword evidence="13" id="KW-0496">Mitochondrion</keyword>
<comment type="similarity">
    <text evidence="3">Belongs to the complex I NDUFB6 subunit family.</text>
</comment>
<reference evidence="18" key="2">
    <citation type="submission" date="2025-09" db="UniProtKB">
        <authorList>
            <consortium name="Ensembl"/>
        </authorList>
    </citation>
    <scope>IDENTIFICATION</scope>
</reference>
<dbReference type="Proteomes" id="UP001108240">
    <property type="component" value="Unplaced"/>
</dbReference>
<evidence type="ECO:0000256" key="2">
    <source>
        <dbReference type="ARBA" id="ARBA00004298"/>
    </source>
</evidence>
<evidence type="ECO:0000256" key="14">
    <source>
        <dbReference type="ARBA" id="ARBA00023136"/>
    </source>
</evidence>
<reference evidence="18" key="1">
    <citation type="submission" date="2025-08" db="UniProtKB">
        <authorList>
            <consortium name="Ensembl"/>
        </authorList>
    </citation>
    <scope>IDENTIFICATION</scope>
</reference>
<evidence type="ECO:0000256" key="7">
    <source>
        <dbReference type="ARBA" id="ARBA00022660"/>
    </source>
</evidence>
<evidence type="ECO:0000313" key="18">
    <source>
        <dbReference type="Ensembl" id="ENSCCRP00000159087.1"/>
    </source>
</evidence>
<evidence type="ECO:0000256" key="11">
    <source>
        <dbReference type="ARBA" id="ARBA00022989"/>
    </source>
</evidence>
<evidence type="ECO:0000256" key="4">
    <source>
        <dbReference type="ARBA" id="ARBA00011533"/>
    </source>
</evidence>
<feature type="transmembrane region" description="Helical" evidence="17">
    <location>
        <begin position="98"/>
        <end position="120"/>
    </location>
</feature>
<keyword evidence="10" id="KW-0249">Electron transport</keyword>
<keyword evidence="9" id="KW-0999">Mitochondrion inner membrane</keyword>
<feature type="transmembrane region" description="Helical" evidence="17">
    <location>
        <begin position="64"/>
        <end position="86"/>
    </location>
</feature>
<dbReference type="Pfam" id="PF09782">
    <property type="entry name" value="NDUF_B6"/>
    <property type="match status" value="1"/>
</dbReference>
<name>A0A9J8BP60_CYPCA</name>
<keyword evidence="8 17" id="KW-0812">Transmembrane</keyword>
<dbReference type="GO" id="GO:0005743">
    <property type="term" value="C:mitochondrial inner membrane"/>
    <property type="evidence" value="ECO:0007669"/>
    <property type="project" value="UniProtKB-SubCell"/>
</dbReference>
<keyword evidence="6" id="KW-0813">Transport</keyword>
<dbReference type="Ensembl" id="ENSCCRT00000126674.1">
    <property type="protein sequence ID" value="ENSCCRP00000159087.1"/>
    <property type="gene ID" value="ENSCCRG00000029430.2"/>
</dbReference>
<dbReference type="PANTHER" id="PTHR15083:SF0">
    <property type="entry name" value="NADH DEHYDROGENASE [UBIQUINONE] 1 BETA SUBCOMPLEX SUBUNIT 6"/>
    <property type="match status" value="1"/>
</dbReference>
<evidence type="ECO:0000256" key="1">
    <source>
        <dbReference type="ARBA" id="ARBA00003195"/>
    </source>
</evidence>
<proteinExistence type="inferred from homology"/>
<evidence type="ECO:0000256" key="15">
    <source>
        <dbReference type="ARBA" id="ARBA00029949"/>
    </source>
</evidence>
<sequence>MTGYTADEKLRFEQLTKLRRQWLKDQELSPREPVVAPKTPGRIERFWAGFLQPKTLWRLYTFKAYNASVFAVTRILIPAWIVHYYVKYHVSKMPYGIVALKPRLFPVSIFCPNIIIALIIKRCFVNYLQIIIHFDVYVCSHAHLLCVFMFFRETPLWKQEKLSRIFLKQTVMVIIEDASVYSV</sequence>
<dbReference type="PANTHER" id="PTHR15083">
    <property type="entry name" value="NADH DEHYDROGENASE [UBIQUINONE] 1 BETA SUBCOMPLEX SUBUNIT 6"/>
    <property type="match status" value="1"/>
</dbReference>
<dbReference type="GeneTree" id="ENSGT00390000007535"/>
<comment type="function">
    <text evidence="1">Accessory subunit of the mitochondrial membrane respiratory chain NADH dehydrogenase (Complex I), that is believed not to be involved in catalysis. Complex I functions in the transfer of electrons from NADH to the respiratory chain. The immediate electron acceptor for the enzyme is believed to be ubiquinone.</text>
</comment>
<evidence type="ECO:0000313" key="19">
    <source>
        <dbReference type="Proteomes" id="UP001108240"/>
    </source>
</evidence>
<dbReference type="AlphaFoldDB" id="A0A9J8BP60"/>